<dbReference type="SUPFAM" id="SSF103473">
    <property type="entry name" value="MFS general substrate transporter"/>
    <property type="match status" value="1"/>
</dbReference>
<proteinExistence type="inferred from homology"/>
<evidence type="ECO:0000256" key="5">
    <source>
        <dbReference type="ARBA" id="ARBA00022692"/>
    </source>
</evidence>
<keyword evidence="4" id="KW-0813">Transport</keyword>
<feature type="transmembrane region" description="Helical" evidence="8">
    <location>
        <begin position="319"/>
        <end position="340"/>
    </location>
</feature>
<feature type="transmembrane region" description="Helical" evidence="8">
    <location>
        <begin position="387"/>
        <end position="407"/>
    </location>
</feature>
<dbReference type="InterPro" id="IPR036259">
    <property type="entry name" value="MFS_trans_sf"/>
</dbReference>
<dbReference type="InterPro" id="IPR011701">
    <property type="entry name" value="MFS"/>
</dbReference>
<dbReference type="AlphaFoldDB" id="A0A501XH19"/>
<dbReference type="Proteomes" id="UP000319897">
    <property type="component" value="Unassembled WGS sequence"/>
</dbReference>
<evidence type="ECO:0000313" key="11">
    <source>
        <dbReference type="Proteomes" id="UP000319897"/>
    </source>
</evidence>
<evidence type="ECO:0000256" key="2">
    <source>
        <dbReference type="ARBA" id="ARBA00004141"/>
    </source>
</evidence>
<feature type="transmembrane region" description="Helical" evidence="8">
    <location>
        <begin position="352"/>
        <end position="375"/>
    </location>
</feature>
<dbReference type="InterPro" id="IPR005829">
    <property type="entry name" value="Sugar_transporter_CS"/>
</dbReference>
<feature type="transmembrane region" description="Helical" evidence="8">
    <location>
        <begin position="295"/>
        <end position="313"/>
    </location>
</feature>
<comment type="similarity">
    <text evidence="3">Belongs to the major facilitator superfamily. TCR/Tet family.</text>
</comment>
<feature type="transmembrane region" description="Helical" evidence="8">
    <location>
        <begin position="52"/>
        <end position="73"/>
    </location>
</feature>
<sequence length="418" mass="44355">MTTPDGAPPASPKVPRGPLTFILLTVLMDVIGFGLIIPVLPSLVSELGHVDLSGAAGIGGLIIMSYALAQFLFSPVMGGLSDAFGRRPVLLTSMGGFAISMLIVAFAPALWVLFLARTLAGMTGASIATANAYIADITPPQRRAQTYGLLGVAFGLGFVLGPAIGGLIGSLHPRWPFIVAAGMAGCNMLMGYFLLPESLPPERRRPFDWRRANVVGSVRQLGRLGGELRRFALVYFLWMLAIQSLHGIWSYVTAYRYNWSPLGIGLSLTYVGVMAIIVNGLLVRRSVKRFGEWRTAVIGIAFGSTAYIVYFFADQPELAYLGLTIGSLGGLAVPALQALMTERTPADAQGELQGALATLSSLTIILGPPLFALVFSRFSGENPILPLPGMPFLLSTLLAGAALLVLARNKPENPALQG</sequence>
<evidence type="ECO:0000256" key="8">
    <source>
        <dbReference type="SAM" id="Phobius"/>
    </source>
</evidence>
<reference evidence="10 11" key="1">
    <citation type="submission" date="2019-06" db="EMBL/GenBank/DDBJ databases">
        <authorList>
            <person name="Lee I."/>
            <person name="Jang G.I."/>
            <person name="Hwang C.Y."/>
        </authorList>
    </citation>
    <scope>NUCLEOTIDE SEQUENCE [LARGE SCALE GENOMIC DNA]</scope>
    <source>
        <strain evidence="10 11">PAMC 28131</strain>
    </source>
</reference>
<evidence type="ECO:0000256" key="6">
    <source>
        <dbReference type="ARBA" id="ARBA00022989"/>
    </source>
</evidence>
<gene>
    <name evidence="10" type="ORF">FJQ54_13005</name>
</gene>
<dbReference type="CDD" id="cd17388">
    <property type="entry name" value="MFS_TetA"/>
    <property type="match status" value="1"/>
</dbReference>
<dbReference type="InterPro" id="IPR020846">
    <property type="entry name" value="MFS_dom"/>
</dbReference>
<evidence type="ECO:0000256" key="7">
    <source>
        <dbReference type="ARBA" id="ARBA00023136"/>
    </source>
</evidence>
<keyword evidence="11" id="KW-1185">Reference proteome</keyword>
<evidence type="ECO:0000256" key="3">
    <source>
        <dbReference type="ARBA" id="ARBA00007520"/>
    </source>
</evidence>
<organism evidence="10 11">
    <name type="scientific">Sandaracinobacter neustonicus</name>
    <dbReference type="NCBI Taxonomy" id="1715348"/>
    <lineage>
        <taxon>Bacteria</taxon>
        <taxon>Pseudomonadati</taxon>
        <taxon>Pseudomonadota</taxon>
        <taxon>Alphaproteobacteria</taxon>
        <taxon>Sphingomonadales</taxon>
        <taxon>Sphingosinicellaceae</taxon>
        <taxon>Sandaracinobacter</taxon>
    </lineage>
</organism>
<comment type="caution">
    <text evidence="10">The sequence shown here is derived from an EMBL/GenBank/DDBJ whole genome shotgun (WGS) entry which is preliminary data.</text>
</comment>
<dbReference type="OrthoDB" id="9764259at2"/>
<dbReference type="PRINTS" id="PR01035">
    <property type="entry name" value="TCRTETA"/>
</dbReference>
<evidence type="ECO:0000256" key="1">
    <source>
        <dbReference type="ARBA" id="ARBA00003279"/>
    </source>
</evidence>
<dbReference type="Gene3D" id="1.20.1250.20">
    <property type="entry name" value="MFS general substrate transporter like domains"/>
    <property type="match status" value="1"/>
</dbReference>
<dbReference type="GO" id="GO:0016020">
    <property type="term" value="C:membrane"/>
    <property type="evidence" value="ECO:0007669"/>
    <property type="project" value="UniProtKB-SubCell"/>
</dbReference>
<feature type="transmembrane region" description="Helical" evidence="8">
    <location>
        <begin position="147"/>
        <end position="169"/>
    </location>
</feature>
<dbReference type="InterPro" id="IPR001958">
    <property type="entry name" value="Tet-R_TetA/multi-R_MdtG-like"/>
</dbReference>
<dbReference type="PROSITE" id="PS00216">
    <property type="entry name" value="SUGAR_TRANSPORT_1"/>
    <property type="match status" value="1"/>
</dbReference>
<dbReference type="Pfam" id="PF07690">
    <property type="entry name" value="MFS_1"/>
    <property type="match status" value="1"/>
</dbReference>
<comment type="subcellular location">
    <subcellularLocation>
        <location evidence="2">Membrane</location>
        <topology evidence="2">Multi-pass membrane protein</topology>
    </subcellularLocation>
</comment>
<dbReference type="GO" id="GO:0022857">
    <property type="term" value="F:transmembrane transporter activity"/>
    <property type="evidence" value="ECO:0007669"/>
    <property type="project" value="InterPro"/>
</dbReference>
<feature type="transmembrane region" description="Helical" evidence="8">
    <location>
        <begin position="20"/>
        <end position="40"/>
    </location>
</feature>
<feature type="transmembrane region" description="Helical" evidence="8">
    <location>
        <begin position="93"/>
        <end position="116"/>
    </location>
</feature>
<dbReference type="PANTHER" id="PTHR23504">
    <property type="entry name" value="MAJOR FACILITATOR SUPERFAMILY DOMAIN-CONTAINING PROTEIN 10"/>
    <property type="match status" value="1"/>
</dbReference>
<keyword evidence="7 8" id="KW-0472">Membrane</keyword>
<feature type="transmembrane region" description="Helical" evidence="8">
    <location>
        <begin position="232"/>
        <end position="252"/>
    </location>
</feature>
<dbReference type="PROSITE" id="PS50850">
    <property type="entry name" value="MFS"/>
    <property type="match status" value="1"/>
</dbReference>
<feature type="transmembrane region" description="Helical" evidence="8">
    <location>
        <begin position="175"/>
        <end position="195"/>
    </location>
</feature>
<feature type="transmembrane region" description="Helical" evidence="8">
    <location>
        <begin position="264"/>
        <end position="283"/>
    </location>
</feature>
<accession>A0A501XH19</accession>
<keyword evidence="6 8" id="KW-1133">Transmembrane helix</keyword>
<protein>
    <submittedName>
        <fullName evidence="10">TCR/Tet family MFS transporter</fullName>
    </submittedName>
</protein>
<evidence type="ECO:0000313" key="10">
    <source>
        <dbReference type="EMBL" id="TPE59840.1"/>
    </source>
</evidence>
<name>A0A501XH19_9SPHN</name>
<feature type="domain" description="Major facilitator superfamily (MFS) profile" evidence="9">
    <location>
        <begin position="18"/>
        <end position="414"/>
    </location>
</feature>
<evidence type="ECO:0000259" key="9">
    <source>
        <dbReference type="PROSITE" id="PS50850"/>
    </source>
</evidence>
<dbReference type="PANTHER" id="PTHR23504:SF15">
    <property type="entry name" value="MAJOR FACILITATOR SUPERFAMILY (MFS) PROFILE DOMAIN-CONTAINING PROTEIN"/>
    <property type="match status" value="1"/>
</dbReference>
<comment type="function">
    <text evidence="1">Resistance to tetracycline by an active tetracycline efflux. This is an energy-dependent process that decreases the accumulation of the antibiotic in whole cells. This protein functions as a metal-tetracycline/H(+) antiporter.</text>
</comment>
<dbReference type="RefSeq" id="WP_140928849.1">
    <property type="nucleotide sequence ID" value="NZ_VFSU01000029.1"/>
</dbReference>
<keyword evidence="5 8" id="KW-0812">Transmembrane</keyword>
<evidence type="ECO:0000256" key="4">
    <source>
        <dbReference type="ARBA" id="ARBA00022448"/>
    </source>
</evidence>
<dbReference type="EMBL" id="VFSU01000029">
    <property type="protein sequence ID" value="TPE59840.1"/>
    <property type="molecule type" value="Genomic_DNA"/>
</dbReference>